<organism evidence="1 2">
    <name type="scientific">Candidatus Woesebacteria bacterium RBG_16_34_12</name>
    <dbReference type="NCBI Taxonomy" id="1802480"/>
    <lineage>
        <taxon>Bacteria</taxon>
        <taxon>Candidatus Woeseibacteriota</taxon>
    </lineage>
</organism>
<evidence type="ECO:0000313" key="1">
    <source>
        <dbReference type="EMBL" id="OGM11429.1"/>
    </source>
</evidence>
<evidence type="ECO:0000313" key="2">
    <source>
        <dbReference type="Proteomes" id="UP000177053"/>
    </source>
</evidence>
<sequence length="75" mass="8497">MLKKSSEKEVNRNLKKILNQLEAIKKLLVLQLSTQGINSVGIGSVLGVDSSVVRRMVPIRKIKKKSKNEKKQERI</sequence>
<comment type="caution">
    <text evidence="1">The sequence shown here is derived from an EMBL/GenBank/DDBJ whole genome shotgun (WGS) entry which is preliminary data.</text>
</comment>
<reference evidence="1 2" key="1">
    <citation type="journal article" date="2016" name="Nat. Commun.">
        <title>Thousands of microbial genomes shed light on interconnected biogeochemical processes in an aquifer system.</title>
        <authorList>
            <person name="Anantharaman K."/>
            <person name="Brown C.T."/>
            <person name="Hug L.A."/>
            <person name="Sharon I."/>
            <person name="Castelle C.J."/>
            <person name="Probst A.J."/>
            <person name="Thomas B.C."/>
            <person name="Singh A."/>
            <person name="Wilkins M.J."/>
            <person name="Karaoz U."/>
            <person name="Brodie E.L."/>
            <person name="Williams K.H."/>
            <person name="Hubbard S.S."/>
            <person name="Banfield J.F."/>
        </authorList>
    </citation>
    <scope>NUCLEOTIDE SEQUENCE [LARGE SCALE GENOMIC DNA]</scope>
</reference>
<dbReference type="EMBL" id="MGFS01000017">
    <property type="protein sequence ID" value="OGM11429.1"/>
    <property type="molecule type" value="Genomic_DNA"/>
</dbReference>
<dbReference type="AlphaFoldDB" id="A0A1F7X9I2"/>
<proteinExistence type="predicted"/>
<name>A0A1F7X9I2_9BACT</name>
<gene>
    <name evidence="1" type="ORF">A2Z22_00930</name>
</gene>
<protein>
    <submittedName>
        <fullName evidence="1">Uncharacterized protein</fullName>
    </submittedName>
</protein>
<dbReference type="Proteomes" id="UP000177053">
    <property type="component" value="Unassembled WGS sequence"/>
</dbReference>
<accession>A0A1F7X9I2</accession>